<dbReference type="Pfam" id="PF23139">
    <property type="entry name" value="OB_YrrC"/>
    <property type="match status" value="1"/>
</dbReference>
<dbReference type="InterPro" id="IPR027785">
    <property type="entry name" value="UvrD-like_helicase_C"/>
</dbReference>
<dbReference type="HAMAP" id="MF_01488">
    <property type="entry name" value="RecD2"/>
    <property type="match status" value="1"/>
</dbReference>
<dbReference type="InterPro" id="IPR027417">
    <property type="entry name" value="P-loop_NTPase"/>
</dbReference>
<evidence type="ECO:0000259" key="4">
    <source>
        <dbReference type="SMART" id="SM00382"/>
    </source>
</evidence>
<dbReference type="Pfam" id="PF13538">
    <property type="entry name" value="UvrD_C_2"/>
    <property type="match status" value="1"/>
</dbReference>
<keyword evidence="1 3" id="KW-0547">Nucleotide-binding</keyword>
<gene>
    <name evidence="3" type="primary">recD2</name>
    <name evidence="5" type="ORF">H9X81_00655</name>
</gene>
<dbReference type="PANTHER" id="PTHR43788:SF6">
    <property type="entry name" value="DNA HELICASE B"/>
    <property type="match status" value="1"/>
</dbReference>
<comment type="catalytic activity">
    <reaction evidence="3">
        <text>ATP + H2O = ADP + phosphate + H(+)</text>
        <dbReference type="Rhea" id="RHEA:13065"/>
        <dbReference type="ChEBI" id="CHEBI:15377"/>
        <dbReference type="ChEBI" id="CHEBI:15378"/>
        <dbReference type="ChEBI" id="CHEBI:30616"/>
        <dbReference type="ChEBI" id="CHEBI:43474"/>
        <dbReference type="ChEBI" id="CHEBI:456216"/>
        <dbReference type="EC" id="5.6.2.3"/>
    </reaction>
</comment>
<keyword evidence="3" id="KW-0238">DNA-binding</keyword>
<dbReference type="SMART" id="SM00382">
    <property type="entry name" value="AAA"/>
    <property type="match status" value="1"/>
</dbReference>
<dbReference type="SUPFAM" id="SSF47781">
    <property type="entry name" value="RuvA domain 2-like"/>
    <property type="match status" value="1"/>
</dbReference>
<keyword evidence="6" id="KW-1185">Reference proteome</keyword>
<dbReference type="Pfam" id="PF13245">
    <property type="entry name" value="AAA_19"/>
    <property type="match status" value="1"/>
</dbReference>
<feature type="domain" description="AAA+ ATPase" evidence="4">
    <location>
        <begin position="337"/>
        <end position="521"/>
    </location>
</feature>
<dbReference type="CDD" id="cd17933">
    <property type="entry name" value="DEXSc_RecD-like"/>
    <property type="match status" value="1"/>
</dbReference>
<dbReference type="Gene3D" id="3.40.50.300">
    <property type="entry name" value="P-loop containing nucleotide triphosphate hydrolases"/>
    <property type="match status" value="2"/>
</dbReference>
<keyword evidence="3" id="KW-0413">Isomerase</keyword>
<comment type="caution">
    <text evidence="5">The sequence shown here is derived from an EMBL/GenBank/DDBJ whole genome shotgun (WGS) entry which is preliminary data.</text>
</comment>
<comment type="similarity">
    <text evidence="3">Belongs to the RecD family. RecD2 subfamily.</text>
</comment>
<proteinExistence type="inferred from homology"/>
<dbReference type="Pfam" id="PF18335">
    <property type="entry name" value="SH3_13"/>
    <property type="match status" value="1"/>
</dbReference>
<reference evidence="5 6" key="1">
    <citation type="journal article" date="2021" name="Sci. Rep.">
        <title>The distribution of antibiotic resistance genes in chicken gut microbiota commensals.</title>
        <authorList>
            <person name="Juricova H."/>
            <person name="Matiasovicova J."/>
            <person name="Kubasova T."/>
            <person name="Cejkova D."/>
            <person name="Rychlik I."/>
        </authorList>
    </citation>
    <scope>NUCLEOTIDE SEQUENCE [LARGE SCALE GENOMIC DNA]</scope>
    <source>
        <strain evidence="5 6">An564</strain>
    </source>
</reference>
<keyword evidence="3" id="KW-0378">Hydrolase</keyword>
<dbReference type="InterPro" id="IPR006345">
    <property type="entry name" value="RecD2"/>
</dbReference>
<evidence type="ECO:0000256" key="2">
    <source>
        <dbReference type="ARBA" id="ARBA00022840"/>
    </source>
</evidence>
<dbReference type="InterPro" id="IPR041451">
    <property type="entry name" value="RecD2_SH13"/>
</dbReference>
<feature type="binding site" evidence="3">
    <location>
        <begin position="348"/>
        <end position="352"/>
    </location>
    <ligand>
        <name>ATP</name>
        <dbReference type="ChEBI" id="CHEBI:30616"/>
    </ligand>
</feature>
<dbReference type="EMBL" id="JACSNR010000001">
    <property type="protein sequence ID" value="MBM6922204.1"/>
    <property type="molecule type" value="Genomic_DNA"/>
</dbReference>
<dbReference type="Gene3D" id="2.30.30.940">
    <property type="match status" value="1"/>
</dbReference>
<dbReference type="Proteomes" id="UP000724149">
    <property type="component" value="Unassembled WGS sequence"/>
</dbReference>
<dbReference type="InterPro" id="IPR055446">
    <property type="entry name" value="RecD2_N_OB"/>
</dbReference>
<evidence type="ECO:0000313" key="5">
    <source>
        <dbReference type="EMBL" id="MBM6922204.1"/>
    </source>
</evidence>
<keyword evidence="3" id="KW-0347">Helicase</keyword>
<dbReference type="InterPro" id="IPR050534">
    <property type="entry name" value="Coronavir_polyprotein_1ab"/>
</dbReference>
<dbReference type="EC" id="5.6.2.3" evidence="3"/>
<dbReference type="PANTHER" id="PTHR43788">
    <property type="entry name" value="DNA2/NAM7 HELICASE FAMILY MEMBER"/>
    <property type="match status" value="1"/>
</dbReference>
<keyword evidence="2 3" id="KW-0067">ATP-binding</keyword>
<dbReference type="InterPro" id="IPR010994">
    <property type="entry name" value="RuvA_2-like"/>
</dbReference>
<name>A0ABS2GKI2_9FIRM</name>
<dbReference type="Gene3D" id="1.10.150.20">
    <property type="entry name" value="5' to 3' exonuclease, C-terminal subdomain"/>
    <property type="match status" value="1"/>
</dbReference>
<dbReference type="Pfam" id="PF14520">
    <property type="entry name" value="HHH_5"/>
    <property type="match status" value="1"/>
</dbReference>
<dbReference type="RefSeq" id="WP_204719220.1">
    <property type="nucleotide sequence ID" value="NZ_JACSNR010000001.1"/>
</dbReference>
<dbReference type="Pfam" id="PF14490">
    <property type="entry name" value="HHH_RecD2"/>
    <property type="match status" value="1"/>
</dbReference>
<protein>
    <recommendedName>
        <fullName evidence="3">ATP-dependent RecD2 DNA helicase</fullName>
        <ecNumber evidence="3">5.6.2.3</ecNumber>
    </recommendedName>
    <alternativeName>
        <fullName evidence="3">DNA 5'-3' helicase subunit RecD2</fullName>
    </alternativeName>
</protein>
<comment type="function">
    <text evidence="3">DNA-dependent ATPase and ATP-dependent 5'-3' DNA helicase. Has no activity on blunt DNA or DNA with 3'-overhangs, requires at least 10 bases of 5'-ssDNA for helicase activity.</text>
</comment>
<organism evidence="5 6">
    <name type="scientific">Hydrogenoanaerobacterium saccharovorans</name>
    <dbReference type="NCBI Taxonomy" id="474960"/>
    <lineage>
        <taxon>Bacteria</taxon>
        <taxon>Bacillati</taxon>
        <taxon>Bacillota</taxon>
        <taxon>Clostridia</taxon>
        <taxon>Eubacteriales</taxon>
        <taxon>Oscillospiraceae</taxon>
        <taxon>Hydrogenoanaerobacterium</taxon>
    </lineage>
</organism>
<dbReference type="InterPro" id="IPR029493">
    <property type="entry name" value="RecD2-like_HHH"/>
</dbReference>
<dbReference type="SUPFAM" id="SSF52540">
    <property type="entry name" value="P-loop containing nucleoside triphosphate hydrolases"/>
    <property type="match status" value="1"/>
</dbReference>
<dbReference type="Gene3D" id="1.10.10.2220">
    <property type="match status" value="1"/>
</dbReference>
<evidence type="ECO:0000256" key="1">
    <source>
        <dbReference type="ARBA" id="ARBA00022741"/>
    </source>
</evidence>
<evidence type="ECO:0000313" key="6">
    <source>
        <dbReference type="Proteomes" id="UP000724149"/>
    </source>
</evidence>
<dbReference type="NCBIfam" id="TIGR01448">
    <property type="entry name" value="recD_rel"/>
    <property type="match status" value="1"/>
</dbReference>
<dbReference type="CDD" id="cd18809">
    <property type="entry name" value="SF1_C_RecD"/>
    <property type="match status" value="1"/>
</dbReference>
<evidence type="ECO:0000256" key="3">
    <source>
        <dbReference type="HAMAP-Rule" id="MF_01488"/>
    </source>
</evidence>
<sequence length="737" mass="81246">MDRQQAEVLEGTVEDIVFHNEDTGFTVMEVAAGEALITVVGEAMGIQPGEELRLTGRYVSHPTYGTQFKAAVIERTIPATSGAILKYLSGGAVRGIGPALARRIVDAFGDDTLTIMEKEPQRLAEVRGITPKKAAEIAEEYARIFGIRAVMLFLSRYGIDAAVSIRVWKKWGAYAPGEIEKDPYILCARDIGVPFEKADEIARQLGFALDSPERLCGGILYVLRHNTGNGHCCLPYEKLVKVSARMLEAEPEQMDDPLTMLAEREDIISDTVDGTVFIYLPEMYEAETYCAGRLMTALASSPPEAVRDYSREIDALEKKLGIRYASLQRKAIQAALGQSVVILTGGPGTGKTTALCGMIDLLEQEGLKVGLAAPTGRAAKRMTELTGRDAKTIHRLLEVDFGEENGRVKFRRNSRNPLPYDAVIVDEMSMVDIEIFASLMQALRLGSKLIMVGDPDQLPSVGPGNVLRDLIDSDVIPVIHLTEVFRQAAESLIVTSAHAIVAGEMPDLTVRDNDFFFLQKSSSEAVLQTVVDLCARRLPASYGYSPVRDIQVISPTRLGACGTAELCRKLQEVLNPQDGRKTEQKFGPGVFREGDKVMQIRNNYDIVYTRDDGEQGVGVYNGDIGTIEMIDRPSRSLHVRYDDRVAEYTFDMLDQLELAYAVTVHKSQGSEFDAVVMPVSGSRSKLFYRNLLYTAVTRAKKLLILVGQASAVAEMVHNDRKTLRYTNLGKFLREAVL</sequence>
<accession>A0ABS2GKI2</accession>
<dbReference type="InterPro" id="IPR003593">
    <property type="entry name" value="AAA+_ATPase"/>
</dbReference>